<dbReference type="EMBL" id="JAAMPC010000003">
    <property type="protein sequence ID" value="KAG2318512.1"/>
    <property type="molecule type" value="Genomic_DNA"/>
</dbReference>
<comment type="caution">
    <text evidence="2">The sequence shown here is derived from an EMBL/GenBank/DDBJ whole genome shotgun (WGS) entry which is preliminary data.</text>
</comment>
<feature type="domain" description="F-box associated beta-propeller type 3" evidence="1">
    <location>
        <begin position="54"/>
        <end position="141"/>
    </location>
</feature>
<evidence type="ECO:0000313" key="3">
    <source>
        <dbReference type="Proteomes" id="UP000886595"/>
    </source>
</evidence>
<name>A0A8X7VWG2_BRACI</name>
<dbReference type="InterPro" id="IPR013187">
    <property type="entry name" value="F-box-assoc_dom_typ3"/>
</dbReference>
<keyword evidence="3" id="KW-1185">Reference proteome</keyword>
<sequence length="184" mass="22158">MSSRRINYQPRPDMKHNLLNRFLTLESGKRVWRRVERKFHFVKNYGIKDEDMELGYHSSTLTLFNYKGKLGIHDYTYGNRYENILVFWILEDAGNRKLWSEHSYELSPLIVRYNWIVGMTSTGEVVWTPYNRERSKPFYSIAYSVLLSGSYLKYLSSSLLANRSSYSSLFFYLRYESSEMWMRR</sequence>
<gene>
    <name evidence="2" type="ORF">Bca52824_011725</name>
</gene>
<dbReference type="AlphaFoldDB" id="A0A8X7VWG2"/>
<proteinExistence type="predicted"/>
<dbReference type="Proteomes" id="UP000886595">
    <property type="component" value="Unassembled WGS sequence"/>
</dbReference>
<dbReference type="NCBIfam" id="TIGR01640">
    <property type="entry name" value="F_box_assoc_1"/>
    <property type="match status" value="1"/>
</dbReference>
<organism evidence="2 3">
    <name type="scientific">Brassica carinata</name>
    <name type="common">Ethiopian mustard</name>
    <name type="synonym">Abyssinian cabbage</name>
    <dbReference type="NCBI Taxonomy" id="52824"/>
    <lineage>
        <taxon>Eukaryota</taxon>
        <taxon>Viridiplantae</taxon>
        <taxon>Streptophyta</taxon>
        <taxon>Embryophyta</taxon>
        <taxon>Tracheophyta</taxon>
        <taxon>Spermatophyta</taxon>
        <taxon>Magnoliopsida</taxon>
        <taxon>eudicotyledons</taxon>
        <taxon>Gunneridae</taxon>
        <taxon>Pentapetalae</taxon>
        <taxon>rosids</taxon>
        <taxon>malvids</taxon>
        <taxon>Brassicales</taxon>
        <taxon>Brassicaceae</taxon>
        <taxon>Brassiceae</taxon>
        <taxon>Brassica</taxon>
    </lineage>
</organism>
<dbReference type="PANTHER" id="PTHR31111">
    <property type="entry name" value="BNAA05G37150D PROTEIN-RELATED"/>
    <property type="match status" value="1"/>
</dbReference>
<dbReference type="InterPro" id="IPR017451">
    <property type="entry name" value="F-box-assoc_interact_dom"/>
</dbReference>
<protein>
    <recommendedName>
        <fullName evidence="1">F-box associated beta-propeller type 3 domain-containing protein</fullName>
    </recommendedName>
</protein>
<dbReference type="Pfam" id="PF08268">
    <property type="entry name" value="FBA_3"/>
    <property type="match status" value="1"/>
</dbReference>
<evidence type="ECO:0000259" key="1">
    <source>
        <dbReference type="Pfam" id="PF08268"/>
    </source>
</evidence>
<dbReference type="PANTHER" id="PTHR31111:SF65">
    <property type="entry name" value="F-BOX DOMAIN-CONTAINING PROTEIN"/>
    <property type="match status" value="1"/>
</dbReference>
<accession>A0A8X7VWG2</accession>
<evidence type="ECO:0000313" key="2">
    <source>
        <dbReference type="EMBL" id="KAG2318512.1"/>
    </source>
</evidence>
<reference evidence="2 3" key="1">
    <citation type="submission" date="2020-02" db="EMBL/GenBank/DDBJ databases">
        <authorList>
            <person name="Ma Q."/>
            <person name="Huang Y."/>
            <person name="Song X."/>
            <person name="Pei D."/>
        </authorList>
    </citation>
    <scope>NUCLEOTIDE SEQUENCE [LARGE SCALE GENOMIC DNA]</scope>
    <source>
        <strain evidence="2">Sxm20200214</strain>
        <tissue evidence="2">Leaf</tissue>
    </source>
</reference>